<dbReference type="GeneID" id="77802753"/>
<feature type="region of interest" description="Disordered" evidence="1">
    <location>
        <begin position="76"/>
        <end position="99"/>
    </location>
</feature>
<dbReference type="Proteomes" id="UP001164743">
    <property type="component" value="Chromosome 12A"/>
</dbReference>
<organism evidence="2 3">
    <name type="scientific">Puccinia triticina</name>
    <dbReference type="NCBI Taxonomy" id="208348"/>
    <lineage>
        <taxon>Eukaryota</taxon>
        <taxon>Fungi</taxon>
        <taxon>Dikarya</taxon>
        <taxon>Basidiomycota</taxon>
        <taxon>Pucciniomycotina</taxon>
        <taxon>Pucciniomycetes</taxon>
        <taxon>Pucciniales</taxon>
        <taxon>Pucciniaceae</taxon>
        <taxon>Puccinia</taxon>
    </lineage>
</organism>
<evidence type="ECO:0008006" key="4">
    <source>
        <dbReference type="Google" id="ProtNLM"/>
    </source>
</evidence>
<gene>
    <name evidence="2" type="ORF">PtA15_12A267</name>
</gene>
<name>A0ABY7D095_9BASI</name>
<evidence type="ECO:0000313" key="3">
    <source>
        <dbReference type="Proteomes" id="UP001164743"/>
    </source>
</evidence>
<protein>
    <recommendedName>
        <fullName evidence="4">CENP-V/GFA domain-containing protein</fullName>
    </recommendedName>
</protein>
<accession>A0ABY7D095</accession>
<sequence length="251" mass="28072">MRGPGSAAPATTDAPEDASGYFTDQIENTCCNTKRFPTKLSSPSKRKCKQATKASFRFFCRFCGCKLSVERQDTCTKKTSSTQKSNHIPNKAAQSTQANDIQAPKCNCKKKLPASQLRTEEDKNAENHPNVQPADKPQDIVILETIDEAKEASGSEYGNANDEAPYNEWESEDDLDDNSSTAAEICQQSDTQGQKTQSKHSRALKLRDLTDRIDWCWLFESSLIQVLPLRMVLKLVDAAWNNHANMLYLQD</sequence>
<keyword evidence="3" id="KW-1185">Reference proteome</keyword>
<proteinExistence type="predicted"/>
<feature type="region of interest" description="Disordered" evidence="1">
    <location>
        <begin position="117"/>
        <end position="139"/>
    </location>
</feature>
<evidence type="ECO:0000256" key="1">
    <source>
        <dbReference type="SAM" id="MobiDB-lite"/>
    </source>
</evidence>
<dbReference type="RefSeq" id="XP_053025834.1">
    <property type="nucleotide sequence ID" value="XM_053161858.1"/>
</dbReference>
<evidence type="ECO:0000313" key="2">
    <source>
        <dbReference type="EMBL" id="WAQ90279.1"/>
    </source>
</evidence>
<feature type="region of interest" description="Disordered" evidence="1">
    <location>
        <begin position="151"/>
        <end position="180"/>
    </location>
</feature>
<feature type="compositionally biased region" description="Polar residues" evidence="1">
    <location>
        <begin position="86"/>
        <end position="99"/>
    </location>
</feature>
<dbReference type="EMBL" id="CP110432">
    <property type="protein sequence ID" value="WAQ90279.1"/>
    <property type="molecule type" value="Genomic_DNA"/>
</dbReference>
<reference evidence="2" key="1">
    <citation type="submission" date="2022-10" db="EMBL/GenBank/DDBJ databases">
        <title>Puccinia triticina Genome sequencing and assembly.</title>
        <authorList>
            <person name="Li C."/>
        </authorList>
    </citation>
    <scope>NUCLEOTIDE SEQUENCE</scope>
    <source>
        <strain evidence="2">Pt15</strain>
    </source>
</reference>